<evidence type="ECO:0000256" key="1">
    <source>
        <dbReference type="SAM" id="Phobius"/>
    </source>
</evidence>
<dbReference type="AlphaFoldDB" id="A6KF80"/>
<accession>A6KF80</accession>
<reference evidence="3" key="1">
    <citation type="submission" date="2005-09" db="EMBL/GenBank/DDBJ databases">
        <authorList>
            <person name="Mural R.J."/>
            <person name="Li P.W."/>
            <person name="Adams M.D."/>
            <person name="Amanatides P.G."/>
            <person name="Baden-Tillson H."/>
            <person name="Barnstead M."/>
            <person name="Chin S.H."/>
            <person name="Dew I."/>
            <person name="Evans C.A."/>
            <person name="Ferriera S."/>
            <person name="Flanigan M."/>
            <person name="Fosler C."/>
            <person name="Glodek A."/>
            <person name="Gu Z."/>
            <person name="Holt R.A."/>
            <person name="Jennings D."/>
            <person name="Kraft C.L."/>
            <person name="Lu F."/>
            <person name="Nguyen T."/>
            <person name="Nusskern D.R."/>
            <person name="Pfannkoch C.M."/>
            <person name="Sitter C."/>
            <person name="Sutton G.G."/>
            <person name="Venter J.C."/>
            <person name="Wang Z."/>
            <person name="Woodage T."/>
            <person name="Zheng X.H."/>
            <person name="Zhong F."/>
        </authorList>
    </citation>
    <scope>NUCLEOTIDE SEQUENCE [LARGE SCALE GENOMIC DNA]</scope>
    <source>
        <strain>BN</strain>
        <strain evidence="3">Sprague-Dawley</strain>
    </source>
</reference>
<organism evidence="2 3">
    <name type="scientific">Rattus norvegicus</name>
    <name type="common">Rat</name>
    <dbReference type="NCBI Taxonomy" id="10116"/>
    <lineage>
        <taxon>Eukaryota</taxon>
        <taxon>Metazoa</taxon>
        <taxon>Chordata</taxon>
        <taxon>Craniata</taxon>
        <taxon>Vertebrata</taxon>
        <taxon>Euteleostomi</taxon>
        <taxon>Mammalia</taxon>
        <taxon>Eutheria</taxon>
        <taxon>Euarchontoglires</taxon>
        <taxon>Glires</taxon>
        <taxon>Rodentia</taxon>
        <taxon>Myomorpha</taxon>
        <taxon>Muroidea</taxon>
        <taxon>Muridae</taxon>
        <taxon>Murinae</taxon>
        <taxon>Rattus</taxon>
    </lineage>
</organism>
<gene>
    <name evidence="2" type="ORF">rCG_35645</name>
</gene>
<proteinExistence type="predicted"/>
<dbReference type="Proteomes" id="UP000234681">
    <property type="component" value="Chromosome 9"/>
</dbReference>
<feature type="transmembrane region" description="Helical" evidence="1">
    <location>
        <begin position="33"/>
        <end position="58"/>
    </location>
</feature>
<dbReference type="EMBL" id="CH474043">
    <property type="protein sequence ID" value="EDL90932.1"/>
    <property type="molecule type" value="Genomic_DNA"/>
</dbReference>
<keyword evidence="1" id="KW-0812">Transmembrane</keyword>
<keyword evidence="1" id="KW-0472">Membrane</keyword>
<protein>
    <submittedName>
        <fullName evidence="2">RCG35645</fullName>
    </submittedName>
</protein>
<name>A6KF80_RAT</name>
<evidence type="ECO:0000313" key="3">
    <source>
        <dbReference type="Proteomes" id="UP000234681"/>
    </source>
</evidence>
<keyword evidence="1" id="KW-1133">Transmembrane helix</keyword>
<evidence type="ECO:0000313" key="2">
    <source>
        <dbReference type="EMBL" id="EDL90932.1"/>
    </source>
</evidence>
<sequence>MFSGWCFRLRASKVKTSWTILLEASRRHLKETIILVNGISALTIIGQLNFGQLLVIVYQRFQKRPRPAGQVSTAESPNVCRLMKTSKRPLGFKPLICGVAC</sequence>